<proteinExistence type="predicted"/>
<sequence length="59" mass="6564">MPALICLCSGSRSANEAIERVHASAVCAGTMQLAIDERRRIAYSVFLSHRDTARDGLWW</sequence>
<dbReference type="RefSeq" id="WP_268005002.1">
    <property type="nucleotide sequence ID" value="NZ_BSUT01000001.1"/>
</dbReference>
<organism evidence="1 2">
    <name type="scientific">Alicyclobacillus fastidiosus</name>
    <dbReference type="NCBI Taxonomy" id="392011"/>
    <lineage>
        <taxon>Bacteria</taxon>
        <taxon>Bacillati</taxon>
        <taxon>Bacillota</taxon>
        <taxon>Bacilli</taxon>
        <taxon>Bacillales</taxon>
        <taxon>Alicyclobacillaceae</taxon>
        <taxon>Alicyclobacillus</taxon>
    </lineage>
</organism>
<evidence type="ECO:0000313" key="1">
    <source>
        <dbReference type="EMBL" id="WAH41103.1"/>
    </source>
</evidence>
<dbReference type="EMBL" id="CP104067">
    <property type="protein sequence ID" value="WAH41103.1"/>
    <property type="molecule type" value="Genomic_DNA"/>
</dbReference>
<evidence type="ECO:0000313" key="2">
    <source>
        <dbReference type="Proteomes" id="UP001164761"/>
    </source>
</evidence>
<dbReference type="Proteomes" id="UP001164761">
    <property type="component" value="Chromosome"/>
</dbReference>
<gene>
    <name evidence="1" type="ORF">NZD89_22970</name>
</gene>
<protein>
    <submittedName>
        <fullName evidence="1">Uncharacterized protein</fullName>
    </submittedName>
</protein>
<accession>A0ABY6ZEW8</accession>
<keyword evidence="2" id="KW-1185">Reference proteome</keyword>
<reference evidence="1" key="1">
    <citation type="submission" date="2022-08" db="EMBL/GenBank/DDBJ databases">
        <title>Alicyclobacillus fastidiosus DSM 17978, complete genome.</title>
        <authorList>
            <person name="Wang Q."/>
            <person name="Cai R."/>
            <person name="Wang Z."/>
        </authorList>
    </citation>
    <scope>NUCLEOTIDE SEQUENCE</scope>
    <source>
        <strain evidence="1">DSM 17978</strain>
    </source>
</reference>
<name>A0ABY6ZEW8_9BACL</name>